<feature type="domain" description="Heme NO-binding" evidence="1">
    <location>
        <begin position="2"/>
        <end position="162"/>
    </location>
</feature>
<dbReference type="InterPro" id="IPR011644">
    <property type="entry name" value="Heme_NO-bd"/>
</dbReference>
<dbReference type="AlphaFoldDB" id="A0A1Y6CI17"/>
<reference evidence="3" key="1">
    <citation type="submission" date="2017-04" db="EMBL/GenBank/DDBJ databases">
        <authorList>
            <person name="Varghese N."/>
            <person name="Submissions S."/>
        </authorList>
    </citation>
    <scope>NUCLEOTIDE SEQUENCE [LARGE SCALE GENOMIC DNA]</scope>
    <source>
        <strain evidence="3">RKEM611</strain>
    </source>
</reference>
<dbReference type="STRING" id="1513793.SAMN06296036_121119"/>
<dbReference type="InterPro" id="IPR038158">
    <property type="entry name" value="H-NOX_domain_sf"/>
</dbReference>
<dbReference type="OrthoDB" id="7266652at2"/>
<dbReference type="EMBL" id="FWZT01000021">
    <property type="protein sequence ID" value="SMF63187.1"/>
    <property type="molecule type" value="Genomic_DNA"/>
</dbReference>
<dbReference type="Pfam" id="PF07700">
    <property type="entry name" value="HNOB"/>
    <property type="match status" value="1"/>
</dbReference>
<accession>A0A1Y6CI17</accession>
<protein>
    <submittedName>
        <fullName evidence="2">Haem-NO-binding</fullName>
    </submittedName>
</protein>
<name>A0A1Y6CI17_9BACT</name>
<dbReference type="InterPro" id="IPR024096">
    <property type="entry name" value="NO_sig/Golgi_transp_ligand-bd"/>
</dbReference>
<evidence type="ECO:0000259" key="1">
    <source>
        <dbReference type="Pfam" id="PF07700"/>
    </source>
</evidence>
<dbReference type="SUPFAM" id="SSF111126">
    <property type="entry name" value="Ligand-binding domain in the NO signalling and Golgi transport"/>
    <property type="match status" value="1"/>
</dbReference>
<sequence>MKGIVFNLLESFLTEVAGEDAYEDIFDTCNFKTQEPFVGPGTYPDEDFLELVVKACEALNINPEDAQKKFGEFCFDKLVGAHPDFVKEGMTVKEFILSIDQIIHVEVRKLYPGAVTPTFVYHDSGDDSTLEIDYSSPRNLCFFMEGLLQGCGKYFNKGLSFKQTSCVHRGGAKCHFALEFDEASTWKKAG</sequence>
<evidence type="ECO:0000313" key="2">
    <source>
        <dbReference type="EMBL" id="SMF63187.1"/>
    </source>
</evidence>
<evidence type="ECO:0000313" key="3">
    <source>
        <dbReference type="Proteomes" id="UP000192907"/>
    </source>
</evidence>
<proteinExistence type="predicted"/>
<dbReference type="RefSeq" id="WP_132323234.1">
    <property type="nucleotide sequence ID" value="NZ_FWZT01000021.1"/>
</dbReference>
<dbReference type="Gene3D" id="3.90.1520.10">
    <property type="entry name" value="H-NOX domain"/>
    <property type="match status" value="1"/>
</dbReference>
<dbReference type="GO" id="GO:0020037">
    <property type="term" value="F:heme binding"/>
    <property type="evidence" value="ECO:0007669"/>
    <property type="project" value="InterPro"/>
</dbReference>
<organism evidence="2 3">
    <name type="scientific">Pseudobacteriovorax antillogorgiicola</name>
    <dbReference type="NCBI Taxonomy" id="1513793"/>
    <lineage>
        <taxon>Bacteria</taxon>
        <taxon>Pseudomonadati</taxon>
        <taxon>Bdellovibrionota</taxon>
        <taxon>Oligoflexia</taxon>
        <taxon>Oligoflexales</taxon>
        <taxon>Pseudobacteriovoracaceae</taxon>
        <taxon>Pseudobacteriovorax</taxon>
    </lineage>
</organism>
<gene>
    <name evidence="2" type="ORF">SAMN06296036_121119</name>
</gene>
<dbReference type="Proteomes" id="UP000192907">
    <property type="component" value="Unassembled WGS sequence"/>
</dbReference>
<keyword evidence="3" id="KW-1185">Reference proteome</keyword>